<gene>
    <name evidence="8" type="ORF">I206_01842</name>
    <name evidence="9" type="ORF">I206_103153</name>
</gene>
<sequence>MSRSSYDRYLTVFSPEGRSVGSAAFCVTAPWSIADRQSPIEYAFKAISGAGITAIAVRGKDTAVVITQRKVPDKLLDPETITHLFQITPTIGCVMTGLIADARAQVQRTRQEAAQFRYKFGYEISPEALAKRMANINQVYTQRAGMRPLGISMILIGPDDERGPQVFKLDPAGYFTGYKATASGQKQTEATNYLEKRWKTMESDKTVLDRAGVIELAIECLSSVVQTDFKASEIEIGISSTSSDEKSIEGQDGRFRQMDEEERGEWLVRVGEKD</sequence>
<dbReference type="GO" id="GO:0005737">
    <property type="term" value="C:cytoplasm"/>
    <property type="evidence" value="ECO:0007669"/>
    <property type="project" value="UniProtKB-SubCell"/>
</dbReference>
<evidence type="ECO:0000256" key="7">
    <source>
        <dbReference type="SAM" id="MobiDB-lite"/>
    </source>
</evidence>
<evidence type="ECO:0000256" key="5">
    <source>
        <dbReference type="ARBA" id="ARBA00023242"/>
    </source>
</evidence>
<feature type="region of interest" description="Disordered" evidence="7">
    <location>
        <begin position="240"/>
        <end position="261"/>
    </location>
</feature>
<keyword evidence="5" id="KW-0539">Nucleus</keyword>
<organism evidence="8">
    <name type="scientific">Kwoniella pini CBS 10737</name>
    <dbReference type="NCBI Taxonomy" id="1296096"/>
    <lineage>
        <taxon>Eukaryota</taxon>
        <taxon>Fungi</taxon>
        <taxon>Dikarya</taxon>
        <taxon>Basidiomycota</taxon>
        <taxon>Agaricomycotina</taxon>
        <taxon>Tremellomycetes</taxon>
        <taxon>Tremellales</taxon>
        <taxon>Cryptococcaceae</taxon>
        <taxon>Kwoniella</taxon>
    </lineage>
</organism>
<reference evidence="8" key="1">
    <citation type="submission" date="2013-07" db="EMBL/GenBank/DDBJ databases">
        <title>The Genome Sequence of Cryptococcus pinus CBS10737.</title>
        <authorList>
            <consortium name="The Broad Institute Genome Sequencing Platform"/>
            <person name="Cuomo C."/>
            <person name="Litvintseva A."/>
            <person name="Chen Y."/>
            <person name="Heitman J."/>
            <person name="Sun S."/>
            <person name="Springer D."/>
            <person name="Dromer F."/>
            <person name="Young S.K."/>
            <person name="Zeng Q."/>
            <person name="Gargeya S."/>
            <person name="Fitzgerald M."/>
            <person name="Abouelleil A."/>
            <person name="Alvarado L."/>
            <person name="Berlin A.M."/>
            <person name="Chapman S.B."/>
            <person name="Dewar J."/>
            <person name="Goldberg J."/>
            <person name="Griggs A."/>
            <person name="Gujja S."/>
            <person name="Hansen M."/>
            <person name="Howarth C."/>
            <person name="Imamovic A."/>
            <person name="Larimer J."/>
            <person name="McCowan C."/>
            <person name="Murphy C."/>
            <person name="Pearson M."/>
            <person name="Priest M."/>
            <person name="Roberts A."/>
            <person name="Saif S."/>
            <person name="Shea T."/>
            <person name="Sykes S."/>
            <person name="Wortman J."/>
            <person name="Nusbaum C."/>
            <person name="Birren B."/>
        </authorList>
    </citation>
    <scope>NUCLEOTIDE SEQUENCE [LARGE SCALE GENOMIC DNA]</scope>
    <source>
        <strain evidence="8">CBS 10737</strain>
    </source>
</reference>
<dbReference type="InterPro" id="IPR023332">
    <property type="entry name" value="Proteasome_alpha-type"/>
</dbReference>
<comment type="similarity">
    <text evidence="6">Belongs to the peptidase T1A family.</text>
</comment>
<name>A0A1B9IAV4_9TREE</name>
<dbReference type="OrthoDB" id="431557at2759"/>
<evidence type="ECO:0000256" key="2">
    <source>
        <dbReference type="ARBA" id="ARBA00004496"/>
    </source>
</evidence>
<reference evidence="8" key="3">
    <citation type="submission" date="2016-07" db="EMBL/GenBank/DDBJ databases">
        <title>Evolution of pathogenesis and genome organization in the Tremellales.</title>
        <authorList>
            <person name="Cuomo C."/>
            <person name="Litvintseva A."/>
            <person name="Heitman J."/>
            <person name="Chen Y."/>
            <person name="Sun S."/>
            <person name="Springer D."/>
            <person name="Dromer F."/>
            <person name="Young S."/>
            <person name="Zeng Q."/>
            <person name="Chapman S."/>
            <person name="Gujja S."/>
            <person name="Saif S."/>
            <person name="Birren B."/>
        </authorList>
    </citation>
    <scope>NUCLEOTIDE SEQUENCE</scope>
    <source>
        <strain evidence="8">CBS 10737</strain>
    </source>
</reference>
<reference evidence="9" key="2">
    <citation type="submission" date="2013-07" db="EMBL/GenBank/DDBJ databases">
        <authorList>
            <consortium name="The Broad Institute Genome Sequencing Platform"/>
            <person name="Cuomo C."/>
            <person name="Litvintseva A."/>
            <person name="Chen Y."/>
            <person name="Heitman J."/>
            <person name="Sun S."/>
            <person name="Springer D."/>
            <person name="Dromer F."/>
            <person name="Young S.K."/>
            <person name="Zeng Q."/>
            <person name="Gargeya S."/>
            <person name="Fitzgerald M."/>
            <person name="Abouelleil A."/>
            <person name="Alvarado L."/>
            <person name="Berlin A.M."/>
            <person name="Chapman S.B."/>
            <person name="Dewar J."/>
            <person name="Goldberg J."/>
            <person name="Griggs A."/>
            <person name="Gujja S."/>
            <person name="Hansen M."/>
            <person name="Howarth C."/>
            <person name="Imamovic A."/>
            <person name="Larimer J."/>
            <person name="McCowan C."/>
            <person name="Murphy C."/>
            <person name="Pearson M."/>
            <person name="Priest M."/>
            <person name="Roberts A."/>
            <person name="Saif S."/>
            <person name="Shea T."/>
            <person name="Sykes S."/>
            <person name="Wortman J."/>
            <person name="Nusbaum C."/>
            <person name="Birren B."/>
        </authorList>
    </citation>
    <scope>NUCLEOTIDE SEQUENCE</scope>
    <source>
        <strain evidence="9">CBS 10737</strain>
    </source>
</reference>
<dbReference type="InterPro" id="IPR029055">
    <property type="entry name" value="Ntn_hydrolases_N"/>
</dbReference>
<comment type="subcellular location">
    <subcellularLocation>
        <location evidence="2">Cytoplasm</location>
    </subcellularLocation>
    <subcellularLocation>
        <location evidence="1">Nucleus</location>
    </subcellularLocation>
</comment>
<reference evidence="9" key="4">
    <citation type="submission" date="2024-02" db="EMBL/GenBank/DDBJ databases">
        <title>Comparative genomics of Cryptococcus and Kwoniella reveals pathogenesis evolution and contrasting modes of karyotype evolution via chromosome fusion or intercentromeric recombination.</title>
        <authorList>
            <person name="Coelho M.A."/>
            <person name="David-Palma M."/>
            <person name="Shea T."/>
            <person name="Bowers K."/>
            <person name="McGinley-Smith S."/>
            <person name="Mohammad A.W."/>
            <person name="Gnirke A."/>
            <person name="Yurkov A.M."/>
            <person name="Nowrousian M."/>
            <person name="Sun S."/>
            <person name="Cuomo C.A."/>
            <person name="Heitman J."/>
        </authorList>
    </citation>
    <scope>NUCLEOTIDE SEQUENCE</scope>
    <source>
        <strain evidence="9">CBS 10737</strain>
    </source>
</reference>
<evidence type="ECO:0000256" key="6">
    <source>
        <dbReference type="PROSITE-ProRule" id="PRU00808"/>
    </source>
</evidence>
<keyword evidence="4 6" id="KW-0647">Proteasome</keyword>
<dbReference type="InterPro" id="IPR001353">
    <property type="entry name" value="Proteasome_sua/b"/>
</dbReference>
<dbReference type="InterPro" id="IPR034642">
    <property type="entry name" value="Proteasome_subunit_alpha6"/>
</dbReference>
<accession>A0A1B9IAV4</accession>
<dbReference type="GO" id="GO:0019773">
    <property type="term" value="C:proteasome core complex, alpha-subunit complex"/>
    <property type="evidence" value="ECO:0007669"/>
    <property type="project" value="UniProtKB-UniRule"/>
</dbReference>
<dbReference type="RefSeq" id="XP_019013770.1">
    <property type="nucleotide sequence ID" value="XM_019153609.1"/>
</dbReference>
<dbReference type="STRING" id="1296096.A0A1B9IAV4"/>
<evidence type="ECO:0000256" key="4">
    <source>
        <dbReference type="ARBA" id="ARBA00022942"/>
    </source>
</evidence>
<protein>
    <submittedName>
        <fullName evidence="8">20S proteasome subunit alpha 1</fullName>
    </submittedName>
</protein>
<dbReference type="GO" id="GO:0051603">
    <property type="term" value="P:proteolysis involved in protein catabolic process"/>
    <property type="evidence" value="ECO:0007669"/>
    <property type="project" value="InterPro"/>
</dbReference>
<evidence type="ECO:0000313" key="8">
    <source>
        <dbReference type="EMBL" id="OCF52551.1"/>
    </source>
</evidence>
<dbReference type="InterPro" id="IPR050115">
    <property type="entry name" value="Proteasome_alpha"/>
</dbReference>
<keyword evidence="3" id="KW-0963">Cytoplasm</keyword>
<dbReference type="Pfam" id="PF00227">
    <property type="entry name" value="Proteasome"/>
    <property type="match status" value="1"/>
</dbReference>
<dbReference type="Proteomes" id="UP000094020">
    <property type="component" value="Chromosome 4"/>
</dbReference>
<dbReference type="SUPFAM" id="SSF56235">
    <property type="entry name" value="N-terminal nucleophile aminohydrolases (Ntn hydrolases)"/>
    <property type="match status" value="1"/>
</dbReference>
<dbReference type="Gene3D" id="3.60.20.10">
    <property type="entry name" value="Glutamine Phosphoribosylpyrophosphate, subunit 1, domain 1"/>
    <property type="match status" value="1"/>
</dbReference>
<dbReference type="EMBL" id="KI894008">
    <property type="protein sequence ID" value="OCF52551.1"/>
    <property type="molecule type" value="Genomic_DNA"/>
</dbReference>
<dbReference type="PROSITE" id="PS51475">
    <property type="entry name" value="PROTEASOME_ALPHA_2"/>
    <property type="match status" value="1"/>
</dbReference>
<dbReference type="EMBL" id="CP144522">
    <property type="protein sequence ID" value="WWC69216.1"/>
    <property type="molecule type" value="Genomic_DNA"/>
</dbReference>
<dbReference type="GO" id="GO:0005634">
    <property type="term" value="C:nucleus"/>
    <property type="evidence" value="ECO:0007669"/>
    <property type="project" value="UniProtKB-SubCell"/>
</dbReference>
<dbReference type="CDD" id="cd03754">
    <property type="entry name" value="proteasome_alpha_type_6"/>
    <property type="match status" value="1"/>
</dbReference>
<feature type="compositionally biased region" description="Basic and acidic residues" evidence="7">
    <location>
        <begin position="243"/>
        <end position="261"/>
    </location>
</feature>
<proteinExistence type="inferred from homology"/>
<evidence type="ECO:0000313" key="10">
    <source>
        <dbReference type="Proteomes" id="UP000094020"/>
    </source>
</evidence>
<dbReference type="AlphaFoldDB" id="A0A1B9IAV4"/>
<dbReference type="PANTHER" id="PTHR11599">
    <property type="entry name" value="PROTEASOME SUBUNIT ALPHA/BETA"/>
    <property type="match status" value="1"/>
</dbReference>
<evidence type="ECO:0000256" key="3">
    <source>
        <dbReference type="ARBA" id="ARBA00022490"/>
    </source>
</evidence>
<keyword evidence="10" id="KW-1185">Reference proteome</keyword>
<dbReference type="KEGG" id="kpin:30170211"/>
<evidence type="ECO:0000313" key="9">
    <source>
        <dbReference type="EMBL" id="WWC69216.1"/>
    </source>
</evidence>
<evidence type="ECO:0000256" key="1">
    <source>
        <dbReference type="ARBA" id="ARBA00004123"/>
    </source>
</evidence>
<dbReference type="GeneID" id="30170211"/>